<dbReference type="InterPro" id="IPR036182">
    <property type="entry name" value="PCuAC_sf"/>
</dbReference>
<dbReference type="Gene3D" id="2.60.40.1890">
    <property type="entry name" value="PCu(A)C copper chaperone"/>
    <property type="match status" value="1"/>
</dbReference>
<sequence length="199" mass="20375">MACTRIPSPASAVSISSSGGPNPMGIFTRRLARLCAPVAALAITAALPGPAAAQDNPSAAHPGTGVELKLGALVIAEPWARATPPAAKVGGGYLRITNTGTEPDRLVGMSAPVAGRGEIHEMAVVDGVMRMRELEDGIAIAPGQTVELKPGGLHVMFMDIQEPLKEGATIPVTLRFAKAGTIEVPFQVRSIGAGSRAKN</sequence>
<keyword evidence="2" id="KW-1185">Reference proteome</keyword>
<name>A0A5M6I5U9_9HYPH</name>
<organism evidence="1 2">
    <name type="scientific">Blastochloris sulfoviridis</name>
    <dbReference type="NCBI Taxonomy" id="50712"/>
    <lineage>
        <taxon>Bacteria</taxon>
        <taxon>Pseudomonadati</taxon>
        <taxon>Pseudomonadota</taxon>
        <taxon>Alphaproteobacteria</taxon>
        <taxon>Hyphomicrobiales</taxon>
        <taxon>Blastochloridaceae</taxon>
        <taxon>Blastochloris</taxon>
    </lineage>
</organism>
<gene>
    <name evidence="1" type="ORF">F1193_02695</name>
</gene>
<dbReference type="PANTHER" id="PTHR36302:SF1">
    <property type="entry name" value="COPPER CHAPERONE PCU(A)C"/>
    <property type="match status" value="1"/>
</dbReference>
<dbReference type="EMBL" id="VWPL01000003">
    <property type="protein sequence ID" value="KAA5603149.1"/>
    <property type="molecule type" value="Genomic_DNA"/>
</dbReference>
<accession>A0A5M6I5U9</accession>
<dbReference type="InterPro" id="IPR007410">
    <property type="entry name" value="LpqE-like"/>
</dbReference>
<dbReference type="AlphaFoldDB" id="A0A5M6I5U9"/>
<comment type="caution">
    <text evidence="1">The sequence shown here is derived from an EMBL/GenBank/DDBJ whole genome shotgun (WGS) entry which is preliminary data.</text>
</comment>
<proteinExistence type="predicted"/>
<dbReference type="Pfam" id="PF04314">
    <property type="entry name" value="PCuAC"/>
    <property type="match status" value="1"/>
</dbReference>
<evidence type="ECO:0000313" key="1">
    <source>
        <dbReference type="EMBL" id="KAA5603149.1"/>
    </source>
</evidence>
<dbReference type="OrthoDB" id="9796962at2"/>
<dbReference type="PANTHER" id="PTHR36302">
    <property type="entry name" value="BLR7088 PROTEIN"/>
    <property type="match status" value="1"/>
</dbReference>
<dbReference type="Proteomes" id="UP000323886">
    <property type="component" value="Unassembled WGS sequence"/>
</dbReference>
<reference evidence="1 2" key="1">
    <citation type="submission" date="2019-09" db="EMBL/GenBank/DDBJ databases">
        <title>Draft Whole-Genome sequence of Blastochloris sulfoviridis DSM 729.</title>
        <authorList>
            <person name="Meyer T.E."/>
            <person name="Kyndt J.A."/>
        </authorList>
    </citation>
    <scope>NUCLEOTIDE SEQUENCE [LARGE SCALE GENOMIC DNA]</scope>
    <source>
        <strain evidence="1 2">DSM 729</strain>
    </source>
</reference>
<dbReference type="InterPro" id="IPR058248">
    <property type="entry name" value="Lxx211020-like"/>
</dbReference>
<evidence type="ECO:0000313" key="2">
    <source>
        <dbReference type="Proteomes" id="UP000323886"/>
    </source>
</evidence>
<dbReference type="SUPFAM" id="SSF110087">
    <property type="entry name" value="DR1885-like metal-binding protein"/>
    <property type="match status" value="1"/>
</dbReference>
<protein>
    <submittedName>
        <fullName evidence="1">Copper chaperone PCu(A)C</fullName>
    </submittedName>
</protein>